<gene>
    <name evidence="10" type="ORF">ABID47_002817</name>
</gene>
<accession>A0ABV2F395</accession>
<dbReference type="SMART" id="SM00304">
    <property type="entry name" value="HAMP"/>
    <property type="match status" value="1"/>
</dbReference>
<dbReference type="Pfam" id="PF00672">
    <property type="entry name" value="HAMP"/>
    <property type="match status" value="1"/>
</dbReference>
<keyword evidence="5 10" id="KW-0418">Kinase</keyword>
<evidence type="ECO:0000256" key="2">
    <source>
        <dbReference type="ARBA" id="ARBA00022475"/>
    </source>
</evidence>
<dbReference type="CDD" id="cd06225">
    <property type="entry name" value="HAMP"/>
    <property type="match status" value="1"/>
</dbReference>
<dbReference type="RefSeq" id="WP_354497517.1">
    <property type="nucleotide sequence ID" value="NZ_JBEPLV010000003.1"/>
</dbReference>
<name>A0ABV2F395_9BACL</name>
<evidence type="ECO:0000256" key="6">
    <source>
        <dbReference type="ARBA" id="ARBA00023136"/>
    </source>
</evidence>
<comment type="caution">
    <text evidence="10">The sequence shown here is derived from an EMBL/GenBank/DDBJ whole genome shotgun (WGS) entry which is preliminary data.</text>
</comment>
<dbReference type="PANTHER" id="PTHR34220">
    <property type="entry name" value="SENSOR HISTIDINE KINASE YPDA"/>
    <property type="match status" value="1"/>
</dbReference>
<dbReference type="InterPro" id="IPR010559">
    <property type="entry name" value="Sig_transdc_His_kin_internal"/>
</dbReference>
<feature type="compositionally biased region" description="Low complexity" evidence="7">
    <location>
        <begin position="548"/>
        <end position="559"/>
    </location>
</feature>
<feature type="region of interest" description="Disordered" evidence="7">
    <location>
        <begin position="603"/>
        <end position="622"/>
    </location>
</feature>
<evidence type="ECO:0000256" key="5">
    <source>
        <dbReference type="ARBA" id="ARBA00022777"/>
    </source>
</evidence>
<dbReference type="EMBL" id="JBEPLV010000003">
    <property type="protein sequence ID" value="MET3546201.1"/>
    <property type="molecule type" value="Genomic_DNA"/>
</dbReference>
<sequence>MRRAAMRPPGGKLFLPFGVKLFISYLVLIIVPIFMFGYIANTILVNSYREQMNTNLTGTLKQIRDNIAYKMEDTQRLSDLLYFDESMPLELMRYEEGWVSYQTTKKLLIPKFRQVTDSSNLRIWMSIYLKNETLPEIYNADPQGTDPLTRGNHWDLYHLNRIQNKPWYADFPPEEYGKTVVWRQVEDDGMFGRISLLRRLVDTRDPMKLETIGFIRISVYLSEIFRSVDAGKIGSGSMLSISGEGGRRMYASGESGLLLASEPGSKMEIDLGRYTMLEETLPELGWNLAAYVPNSVVDQDTRKVNLLTLIICLLSVGLISIVAYGVSRFFSRRVSKVVSVLQRFQQGDFHKRIHYRGNDEFTIIAGSLNKLGEQTEHLIQEVYVTNLKKKEAELETLQAQINPHFLYNTLSSISRLAKFGQVDKQHQMVMNLAKFYRLSLNEGQTVISIYHEIEQAQAYIDIQQVKYGERMEVHFDIDPQIVKFMTVKLILQPFIENALQHAWRGDRIYIRVVGRMDAGTGSIVFQIIDDGSGMTRERVEELSGSGSGSAAGTAGSGTSQQRKGYGIRNVNDRIKLYFGSDYGVSLYSRPGIGSCVTIRIPVQPRSRGEQRQNGHDHIGRTG</sequence>
<dbReference type="Gene3D" id="3.30.565.10">
    <property type="entry name" value="Histidine kinase-like ATPase, C-terminal domain"/>
    <property type="match status" value="1"/>
</dbReference>
<protein>
    <submittedName>
        <fullName evidence="10">Sensor histidine kinase YesM</fullName>
    </submittedName>
</protein>
<keyword evidence="2" id="KW-1003">Cell membrane</keyword>
<keyword evidence="6 8" id="KW-0472">Membrane</keyword>
<dbReference type="SUPFAM" id="SSF55874">
    <property type="entry name" value="ATPase domain of HSP90 chaperone/DNA topoisomerase II/histidine kinase"/>
    <property type="match status" value="1"/>
</dbReference>
<evidence type="ECO:0000256" key="3">
    <source>
        <dbReference type="ARBA" id="ARBA00022553"/>
    </source>
</evidence>
<dbReference type="InterPro" id="IPR036890">
    <property type="entry name" value="HATPase_C_sf"/>
</dbReference>
<dbReference type="InterPro" id="IPR003594">
    <property type="entry name" value="HATPase_dom"/>
</dbReference>
<feature type="transmembrane region" description="Helical" evidence="8">
    <location>
        <begin position="21"/>
        <end position="40"/>
    </location>
</feature>
<dbReference type="SUPFAM" id="SSF158472">
    <property type="entry name" value="HAMP domain-like"/>
    <property type="match status" value="1"/>
</dbReference>
<dbReference type="GO" id="GO:0016301">
    <property type="term" value="F:kinase activity"/>
    <property type="evidence" value="ECO:0007669"/>
    <property type="project" value="UniProtKB-KW"/>
</dbReference>
<feature type="domain" description="HAMP" evidence="9">
    <location>
        <begin position="328"/>
        <end position="380"/>
    </location>
</feature>
<dbReference type="Pfam" id="PF02518">
    <property type="entry name" value="HATPase_c"/>
    <property type="match status" value="1"/>
</dbReference>
<dbReference type="Proteomes" id="UP001549098">
    <property type="component" value="Unassembled WGS sequence"/>
</dbReference>
<dbReference type="SMART" id="SM00387">
    <property type="entry name" value="HATPase_c"/>
    <property type="match status" value="1"/>
</dbReference>
<feature type="transmembrane region" description="Helical" evidence="8">
    <location>
        <begin position="306"/>
        <end position="326"/>
    </location>
</feature>
<keyword evidence="3" id="KW-0597">Phosphoprotein</keyword>
<keyword evidence="4" id="KW-0808">Transferase</keyword>
<dbReference type="Pfam" id="PF06580">
    <property type="entry name" value="His_kinase"/>
    <property type="match status" value="1"/>
</dbReference>
<keyword evidence="8" id="KW-0812">Transmembrane</keyword>
<dbReference type="PROSITE" id="PS50885">
    <property type="entry name" value="HAMP"/>
    <property type="match status" value="1"/>
</dbReference>
<dbReference type="InterPro" id="IPR003660">
    <property type="entry name" value="HAMP_dom"/>
</dbReference>
<dbReference type="Gene3D" id="6.10.340.10">
    <property type="match status" value="1"/>
</dbReference>
<comment type="subcellular location">
    <subcellularLocation>
        <location evidence="1">Cell membrane</location>
        <topology evidence="1">Multi-pass membrane protein</topology>
    </subcellularLocation>
</comment>
<evidence type="ECO:0000256" key="8">
    <source>
        <dbReference type="SAM" id="Phobius"/>
    </source>
</evidence>
<keyword evidence="8" id="KW-1133">Transmembrane helix</keyword>
<reference evidence="10 11" key="1">
    <citation type="submission" date="2024-06" db="EMBL/GenBank/DDBJ databases">
        <title>Genomic Encyclopedia of Type Strains, Phase IV (KMG-IV): sequencing the most valuable type-strain genomes for metagenomic binning, comparative biology and taxonomic classification.</title>
        <authorList>
            <person name="Goeker M."/>
        </authorList>
    </citation>
    <scope>NUCLEOTIDE SEQUENCE [LARGE SCALE GENOMIC DNA]</scope>
    <source>
        <strain evidence="10 11">DSM 17253</strain>
    </source>
</reference>
<dbReference type="PANTHER" id="PTHR34220:SF7">
    <property type="entry name" value="SENSOR HISTIDINE KINASE YPDA"/>
    <property type="match status" value="1"/>
</dbReference>
<feature type="region of interest" description="Disordered" evidence="7">
    <location>
        <begin position="541"/>
        <end position="564"/>
    </location>
</feature>
<evidence type="ECO:0000259" key="9">
    <source>
        <dbReference type="PROSITE" id="PS50885"/>
    </source>
</evidence>
<evidence type="ECO:0000313" key="10">
    <source>
        <dbReference type="EMBL" id="MET3546201.1"/>
    </source>
</evidence>
<dbReference type="InterPro" id="IPR050640">
    <property type="entry name" value="Bact_2-comp_sensor_kinase"/>
</dbReference>
<evidence type="ECO:0000256" key="7">
    <source>
        <dbReference type="SAM" id="MobiDB-lite"/>
    </source>
</evidence>
<evidence type="ECO:0000256" key="1">
    <source>
        <dbReference type="ARBA" id="ARBA00004651"/>
    </source>
</evidence>
<evidence type="ECO:0000313" key="11">
    <source>
        <dbReference type="Proteomes" id="UP001549098"/>
    </source>
</evidence>
<organism evidence="10 11">
    <name type="scientific">Paenibacillus favisporus</name>
    <dbReference type="NCBI Taxonomy" id="221028"/>
    <lineage>
        <taxon>Bacteria</taxon>
        <taxon>Bacillati</taxon>
        <taxon>Bacillota</taxon>
        <taxon>Bacilli</taxon>
        <taxon>Bacillales</taxon>
        <taxon>Paenibacillaceae</taxon>
        <taxon>Paenibacillus</taxon>
    </lineage>
</organism>
<feature type="compositionally biased region" description="Basic and acidic residues" evidence="7">
    <location>
        <begin position="606"/>
        <end position="622"/>
    </location>
</feature>
<proteinExistence type="predicted"/>
<keyword evidence="11" id="KW-1185">Reference proteome</keyword>
<evidence type="ECO:0000256" key="4">
    <source>
        <dbReference type="ARBA" id="ARBA00022679"/>
    </source>
</evidence>